<protein>
    <recommendedName>
        <fullName evidence="6">Retrograde transport protein Dsl1 C-terminal domain-containing protein</fullName>
    </recommendedName>
</protein>
<dbReference type="OrthoDB" id="534815at2759"/>
<evidence type="ECO:0000259" key="2">
    <source>
        <dbReference type="Pfam" id="PF20666"/>
    </source>
</evidence>
<dbReference type="GO" id="GO:0005737">
    <property type="term" value="C:cytoplasm"/>
    <property type="evidence" value="ECO:0007669"/>
    <property type="project" value="GOC"/>
</dbReference>
<dbReference type="InterPro" id="IPR048343">
    <property type="entry name" value="ZW10_C"/>
</dbReference>
<feature type="region of interest" description="Disordered" evidence="1">
    <location>
        <begin position="448"/>
        <end position="516"/>
    </location>
</feature>
<evidence type="ECO:0000256" key="1">
    <source>
        <dbReference type="SAM" id="MobiDB-lite"/>
    </source>
</evidence>
<evidence type="ECO:0000259" key="3">
    <source>
        <dbReference type="Pfam" id="PF22766"/>
    </source>
</evidence>
<dbReference type="Pfam" id="PF20666">
    <property type="entry name" value="ZW10_C"/>
    <property type="match status" value="1"/>
</dbReference>
<dbReference type="InterPro" id="IPR046362">
    <property type="entry name" value="Zw10/DSL1_C_sf"/>
</dbReference>
<feature type="domain" description="Centromere/kinetochore protein zw10 C-terminal" evidence="2">
    <location>
        <begin position="587"/>
        <end position="717"/>
    </location>
</feature>
<feature type="compositionally biased region" description="Low complexity" evidence="1">
    <location>
        <begin position="561"/>
        <end position="574"/>
    </location>
</feature>
<feature type="compositionally biased region" description="Pro residues" evidence="1">
    <location>
        <begin position="461"/>
        <end position="472"/>
    </location>
</feature>
<evidence type="ECO:0008006" key="6">
    <source>
        <dbReference type="Google" id="ProtNLM"/>
    </source>
</evidence>
<evidence type="ECO:0000313" key="5">
    <source>
        <dbReference type="Proteomes" id="UP000232875"/>
    </source>
</evidence>
<dbReference type="STRING" id="2020962.A0A2N1J917"/>
<evidence type="ECO:0000313" key="4">
    <source>
        <dbReference type="EMBL" id="PKI83024.1"/>
    </source>
</evidence>
<dbReference type="GO" id="GO:0007094">
    <property type="term" value="P:mitotic spindle assembly checkpoint signaling"/>
    <property type="evidence" value="ECO:0007669"/>
    <property type="project" value="TreeGrafter"/>
</dbReference>
<feature type="domain" description="ZW10 C-terminal helical" evidence="3">
    <location>
        <begin position="742"/>
        <end position="894"/>
    </location>
</feature>
<reference evidence="4 5" key="1">
    <citation type="submission" date="2017-10" db="EMBL/GenBank/DDBJ databases">
        <title>A novel species of cold-tolerant Malassezia isolated from bats.</title>
        <authorList>
            <person name="Lorch J.M."/>
            <person name="Palmer J.M."/>
            <person name="Vanderwolf K.J."/>
            <person name="Schmidt K.Z."/>
            <person name="Verant M.L."/>
            <person name="Weller T.J."/>
            <person name="Blehert D.S."/>
        </authorList>
    </citation>
    <scope>NUCLEOTIDE SEQUENCE [LARGE SCALE GENOMIC DNA]</scope>
    <source>
        <strain evidence="4 5">NWHC:44797-103</strain>
    </source>
</reference>
<sequence length="899" mass="97409">MEVQEVARFLASVGSPLSATQEAEATKKELPSSAVLQLLDARIEALATPAHGQSSVRPAAEPCHETAPILQYIDAKLVNALESYAYATAHYTYTSAVATATEQLGDALHHVAQVQTALDANDLDGLTASLAPAQESLLYVGLSVDFFHGTVEETVAYGSAGPLTRAATYERIRELCRTLAFDLHERADTAGKTMLDVQTERGRCVVAVQGSTNAHSPNLHTLWNFALAMGSGAIVAESISGLLVDRIVEPMLDAQACWEASADARQSQLLLTEKKGVYGAAVHGLVALLVFLRKTLFLPTVSDAPALPETSLAPTLQVLVSERLVPRMVAAAKQYLLRSLDAGDSTVPMTYTACINAIRTLAMQLDDALVTNGYSRKADVPGSMVRRPGWSQLVPLSDLRKWTAELGYPVSQHMLGQVLQRVRAIILQQGDAAWESVTVERLGTMETVPEAVPEGKCVAPRPDPAPTAPPPTKPKKPSLGIKRLGAKPLAQPLKRPASSPPAQDSWAWGEAEDAASDWGWGSDQEIESMTQAAAPHDSPPAPDSGASMDAWDWTDDQESQLSSAGPSPSLSGALTPSVEKEAVPWIVSQRTTQLLQVLEQQWQLLSDPTAVQTKHAHHAMVQALYESACLYRTLMPVAHVQFLESVPLLSMLFANDCAYIADKLRGYADRTPQLPGAPIHVAGANTTLETVLATEASQVEQVGEQWRAAQLAMQTRVLDESLNEADGFLRTEDPQRFAACERAVGQVNHILQHLANVWQRVLTHQVLVRILGDLVQHVFVHVLQCMEALDDISEPESMRLAQLCRTLADAQQHMFASVAHVDMDSAGALAATVVPSWFKFSYLPEILTGSLADIDFLLFDSGGALLDYTRSEIVALVRALFAETPHRRKLLERVHKAPW</sequence>
<dbReference type="Gene3D" id="1.10.357.150">
    <property type="match status" value="1"/>
</dbReference>
<keyword evidence="5" id="KW-1185">Reference proteome</keyword>
<organism evidence="4 5">
    <name type="scientific">Malassezia vespertilionis</name>
    <dbReference type="NCBI Taxonomy" id="2020962"/>
    <lineage>
        <taxon>Eukaryota</taxon>
        <taxon>Fungi</taxon>
        <taxon>Dikarya</taxon>
        <taxon>Basidiomycota</taxon>
        <taxon>Ustilaginomycotina</taxon>
        <taxon>Malasseziomycetes</taxon>
        <taxon>Malasseziales</taxon>
        <taxon>Malasseziaceae</taxon>
        <taxon>Malassezia</taxon>
    </lineage>
</organism>
<dbReference type="PANTHER" id="PTHR12205">
    <property type="entry name" value="CENTROMERE/KINETOCHORE PROTEIN ZW10"/>
    <property type="match status" value="1"/>
</dbReference>
<dbReference type="EMBL" id="KZ454992">
    <property type="protein sequence ID" value="PKI83024.1"/>
    <property type="molecule type" value="Genomic_DNA"/>
</dbReference>
<dbReference type="PANTHER" id="PTHR12205:SF0">
    <property type="entry name" value="CENTROMERE_KINETOCHORE PROTEIN ZW10 HOMOLOG"/>
    <property type="match status" value="1"/>
</dbReference>
<feature type="region of interest" description="Disordered" evidence="1">
    <location>
        <begin position="529"/>
        <end position="575"/>
    </location>
</feature>
<gene>
    <name evidence="4" type="ORF">MVES_002998</name>
</gene>
<dbReference type="Pfam" id="PF22766">
    <property type="entry name" value="ZW10_C2"/>
    <property type="match status" value="1"/>
</dbReference>
<dbReference type="InterPro" id="IPR055148">
    <property type="entry name" value="ZW10_C_2"/>
</dbReference>
<dbReference type="AlphaFoldDB" id="A0A2N1J917"/>
<name>A0A2N1J917_9BASI</name>
<dbReference type="GO" id="GO:1990423">
    <property type="term" value="C:RZZ complex"/>
    <property type="evidence" value="ECO:0007669"/>
    <property type="project" value="TreeGrafter"/>
</dbReference>
<proteinExistence type="predicted"/>
<accession>A0A2N1J917</accession>
<dbReference type="Proteomes" id="UP000232875">
    <property type="component" value="Unassembled WGS sequence"/>
</dbReference>
<dbReference type="GO" id="GO:0006888">
    <property type="term" value="P:endoplasmic reticulum to Golgi vesicle-mediated transport"/>
    <property type="evidence" value="ECO:0007669"/>
    <property type="project" value="TreeGrafter"/>
</dbReference>